<evidence type="ECO:0000259" key="8">
    <source>
        <dbReference type="PROSITE" id="PS51101"/>
    </source>
</evidence>
<dbReference type="EMBL" id="AYZJ01000017">
    <property type="protein sequence ID" value="KRN25217.1"/>
    <property type="molecule type" value="Genomic_DNA"/>
</dbReference>
<keyword evidence="4" id="KW-0762">Sugar transport</keyword>
<accession>A0A0R2FA34</accession>
<dbReference type="SUPFAM" id="SSF52728">
    <property type="entry name" value="PTS IIb component"/>
    <property type="match status" value="1"/>
</dbReference>
<evidence type="ECO:0000313" key="9">
    <source>
        <dbReference type="EMBL" id="KRN25217.1"/>
    </source>
</evidence>
<dbReference type="PROSITE" id="PS51101">
    <property type="entry name" value="PTS_EIIB_TYPE_4"/>
    <property type="match status" value="1"/>
</dbReference>
<dbReference type="RefSeq" id="WP_054663790.1">
    <property type="nucleotide sequence ID" value="NZ_AYZJ01000017.1"/>
</dbReference>
<evidence type="ECO:0000256" key="1">
    <source>
        <dbReference type="ARBA" id="ARBA00004496"/>
    </source>
</evidence>
<dbReference type="GO" id="GO:0009401">
    <property type="term" value="P:phosphoenolpyruvate-dependent sugar phosphotransferase system"/>
    <property type="evidence" value="ECO:0007669"/>
    <property type="project" value="UniProtKB-KW"/>
</dbReference>
<evidence type="ECO:0000256" key="2">
    <source>
        <dbReference type="ARBA" id="ARBA00022448"/>
    </source>
</evidence>
<dbReference type="InterPro" id="IPR004720">
    <property type="entry name" value="PTS_IIB_sorbose-sp"/>
</dbReference>
<keyword evidence="5" id="KW-0808">Transferase</keyword>
<organism evidence="9 10">
    <name type="scientific">Lacticaseibacillus camelliae DSM 22697 = JCM 13995</name>
    <dbReference type="NCBI Taxonomy" id="1423730"/>
    <lineage>
        <taxon>Bacteria</taxon>
        <taxon>Bacillati</taxon>
        <taxon>Bacillota</taxon>
        <taxon>Bacilli</taxon>
        <taxon>Lactobacillales</taxon>
        <taxon>Lactobacillaceae</taxon>
        <taxon>Lacticaseibacillus</taxon>
    </lineage>
</organism>
<dbReference type="Gene3D" id="3.40.35.10">
    <property type="entry name" value="Phosphotransferase system, sorbose subfamily IIB component"/>
    <property type="match status" value="1"/>
</dbReference>
<dbReference type="GO" id="GO:0008982">
    <property type="term" value="F:protein-N(PI)-phosphohistidine-sugar phosphotransferase activity"/>
    <property type="evidence" value="ECO:0007669"/>
    <property type="project" value="InterPro"/>
</dbReference>
<evidence type="ECO:0000256" key="7">
    <source>
        <dbReference type="ARBA" id="ARBA00022777"/>
    </source>
</evidence>
<proteinExistence type="predicted"/>
<evidence type="ECO:0000256" key="4">
    <source>
        <dbReference type="ARBA" id="ARBA00022597"/>
    </source>
</evidence>
<protein>
    <submittedName>
        <fullName evidence="9">PTS system mannose fructose N-acetylgalactosamine-specific transporter subunit IIB</fullName>
    </submittedName>
</protein>
<evidence type="ECO:0000313" key="10">
    <source>
        <dbReference type="Proteomes" id="UP000050865"/>
    </source>
</evidence>
<evidence type="ECO:0000256" key="6">
    <source>
        <dbReference type="ARBA" id="ARBA00022683"/>
    </source>
</evidence>
<feature type="domain" description="PTS EIIB type-4" evidence="8">
    <location>
        <begin position="2"/>
        <end position="164"/>
    </location>
</feature>
<dbReference type="Pfam" id="PF03830">
    <property type="entry name" value="PTSIIB_sorb"/>
    <property type="match status" value="1"/>
</dbReference>
<reference evidence="9 10" key="1">
    <citation type="journal article" date="2015" name="Genome Announc.">
        <title>Expanding the biotechnology potential of lactobacilli through comparative genomics of 213 strains and associated genera.</title>
        <authorList>
            <person name="Sun Z."/>
            <person name="Harris H.M."/>
            <person name="McCann A."/>
            <person name="Guo C."/>
            <person name="Argimon S."/>
            <person name="Zhang W."/>
            <person name="Yang X."/>
            <person name="Jeffery I.B."/>
            <person name="Cooney J.C."/>
            <person name="Kagawa T.F."/>
            <person name="Liu W."/>
            <person name="Song Y."/>
            <person name="Salvetti E."/>
            <person name="Wrobel A."/>
            <person name="Rasinkangas P."/>
            <person name="Parkhill J."/>
            <person name="Rea M.C."/>
            <person name="O'Sullivan O."/>
            <person name="Ritari J."/>
            <person name="Douillard F.P."/>
            <person name="Paul Ross R."/>
            <person name="Yang R."/>
            <person name="Briner A.E."/>
            <person name="Felis G.E."/>
            <person name="de Vos W.M."/>
            <person name="Barrangou R."/>
            <person name="Klaenhammer T.R."/>
            <person name="Caufield P.W."/>
            <person name="Cui Y."/>
            <person name="Zhang H."/>
            <person name="O'Toole P.W."/>
        </authorList>
    </citation>
    <scope>NUCLEOTIDE SEQUENCE [LARGE SCALE GENOMIC DNA]</scope>
    <source>
        <strain evidence="9 10">DSM 22697</strain>
    </source>
</reference>
<dbReference type="OrthoDB" id="9788818at2"/>
<comment type="caution">
    <text evidence="9">The sequence shown here is derived from an EMBL/GenBank/DDBJ whole genome shotgun (WGS) entry which is preliminary data.</text>
</comment>
<comment type="subcellular location">
    <subcellularLocation>
        <location evidence="1">Cytoplasm</location>
    </subcellularLocation>
</comment>
<gene>
    <name evidence="9" type="ORF">FC75_GL000897</name>
</gene>
<dbReference type="Proteomes" id="UP000050865">
    <property type="component" value="Unassembled WGS sequence"/>
</dbReference>
<dbReference type="AlphaFoldDB" id="A0A0R2FA34"/>
<dbReference type="GO" id="GO:0016301">
    <property type="term" value="F:kinase activity"/>
    <property type="evidence" value="ECO:0007669"/>
    <property type="project" value="UniProtKB-KW"/>
</dbReference>
<keyword evidence="6" id="KW-0598">Phosphotransferase system</keyword>
<keyword evidence="10" id="KW-1185">Reference proteome</keyword>
<evidence type="ECO:0000256" key="3">
    <source>
        <dbReference type="ARBA" id="ARBA00022490"/>
    </source>
</evidence>
<sequence length="164" mass="18111">MADPNIVMTRIDERLVHGQGQMWIKVLGVNTCIVANDETAEDKVAQTLMKTVIPSSVAMRFYPVQKVIDIIYKANPAQKIFLLVKDPKDALRLVAGGVPIKKINIGNIHNAPGKQKVTRSIFLGPEDKAALKTLINDYHIEFDNRTTPSGNDGSVEVNIADYLD</sequence>
<name>A0A0R2FA34_9LACO</name>
<dbReference type="PATRIC" id="fig|1423730.4.peg.947"/>
<keyword evidence="2" id="KW-0813">Transport</keyword>
<evidence type="ECO:0000256" key="5">
    <source>
        <dbReference type="ARBA" id="ARBA00022679"/>
    </source>
</evidence>
<dbReference type="CDD" id="cd00001">
    <property type="entry name" value="PTS_IIB_man"/>
    <property type="match status" value="1"/>
</dbReference>
<dbReference type="GO" id="GO:0005737">
    <property type="term" value="C:cytoplasm"/>
    <property type="evidence" value="ECO:0007669"/>
    <property type="project" value="UniProtKB-SubCell"/>
</dbReference>
<keyword evidence="7" id="KW-0418">Kinase</keyword>
<dbReference type="InterPro" id="IPR036667">
    <property type="entry name" value="PTS_IIB_sorbose-sp_sf"/>
</dbReference>
<keyword evidence="3" id="KW-0963">Cytoplasm</keyword>
<dbReference type="STRING" id="1423730.FC75_GL000897"/>